<evidence type="ECO:0000256" key="5">
    <source>
        <dbReference type="ARBA" id="ARBA00023015"/>
    </source>
</evidence>
<evidence type="ECO:0000256" key="6">
    <source>
        <dbReference type="ARBA" id="ARBA00023125"/>
    </source>
</evidence>
<dbReference type="Pfam" id="PF00105">
    <property type="entry name" value="zf-C4"/>
    <property type="match status" value="1"/>
</dbReference>
<evidence type="ECO:0000256" key="8">
    <source>
        <dbReference type="ARBA" id="ARBA00023170"/>
    </source>
</evidence>
<dbReference type="Proteomes" id="UP000046393">
    <property type="component" value="Unplaced"/>
</dbReference>
<keyword evidence="7" id="KW-0804">Transcription</keyword>
<evidence type="ECO:0000256" key="9">
    <source>
        <dbReference type="ARBA" id="ARBA00023242"/>
    </source>
</evidence>
<keyword evidence="6" id="KW-0238">DNA-binding</keyword>
<protein>
    <submittedName>
        <fullName evidence="12">Nuclear receptor domain-containing protein</fullName>
    </submittedName>
</protein>
<evidence type="ECO:0000259" key="10">
    <source>
        <dbReference type="PROSITE" id="PS51030"/>
    </source>
</evidence>
<dbReference type="InterPro" id="IPR050274">
    <property type="entry name" value="Nuclear_hormone_rcpt_NR2"/>
</dbReference>
<dbReference type="PANTHER" id="PTHR24083">
    <property type="entry name" value="NUCLEAR HORMONE RECEPTOR"/>
    <property type="match status" value="1"/>
</dbReference>
<dbReference type="SMART" id="SM00399">
    <property type="entry name" value="ZnF_C4"/>
    <property type="match status" value="1"/>
</dbReference>
<evidence type="ECO:0000256" key="2">
    <source>
        <dbReference type="ARBA" id="ARBA00022723"/>
    </source>
</evidence>
<sequence>MDAEVSSKGGDALIRGISFLILRSIRRNLKYECKESRHCVVDVARRNQCQACRFRKCIAVSMNPNG</sequence>
<reference evidence="12" key="1">
    <citation type="submission" date="2017-02" db="UniProtKB">
        <authorList>
            <consortium name="WormBaseParasite"/>
        </authorList>
    </citation>
    <scope>IDENTIFICATION</scope>
</reference>
<dbReference type="InterPro" id="IPR001628">
    <property type="entry name" value="Znf_hrmn_rcpt"/>
</dbReference>
<keyword evidence="4" id="KW-0862">Zinc</keyword>
<evidence type="ECO:0000313" key="11">
    <source>
        <dbReference type="Proteomes" id="UP000046393"/>
    </source>
</evidence>
<comment type="similarity">
    <text evidence="1">Belongs to the nuclear hormone receptor family.</text>
</comment>
<keyword evidence="9" id="KW-0539">Nucleus</keyword>
<evidence type="ECO:0000256" key="7">
    <source>
        <dbReference type="ARBA" id="ARBA00023163"/>
    </source>
</evidence>
<dbReference type="AlphaFoldDB" id="A0A0N5AH30"/>
<organism evidence="11 12">
    <name type="scientific">Syphacia muris</name>
    <dbReference type="NCBI Taxonomy" id="451379"/>
    <lineage>
        <taxon>Eukaryota</taxon>
        <taxon>Metazoa</taxon>
        <taxon>Ecdysozoa</taxon>
        <taxon>Nematoda</taxon>
        <taxon>Chromadorea</taxon>
        <taxon>Rhabditida</taxon>
        <taxon>Spirurina</taxon>
        <taxon>Oxyuridomorpha</taxon>
        <taxon>Oxyuroidea</taxon>
        <taxon>Oxyuridae</taxon>
        <taxon>Syphacia</taxon>
    </lineage>
</organism>
<evidence type="ECO:0000256" key="4">
    <source>
        <dbReference type="ARBA" id="ARBA00022833"/>
    </source>
</evidence>
<dbReference type="GO" id="GO:0008270">
    <property type="term" value="F:zinc ion binding"/>
    <property type="evidence" value="ECO:0007669"/>
    <property type="project" value="UniProtKB-KW"/>
</dbReference>
<feature type="domain" description="Nuclear receptor" evidence="10">
    <location>
        <begin position="1"/>
        <end position="66"/>
    </location>
</feature>
<proteinExistence type="inferred from homology"/>
<evidence type="ECO:0000313" key="12">
    <source>
        <dbReference type="WBParaSite" id="SMUV_0000366301-mRNA-1"/>
    </source>
</evidence>
<evidence type="ECO:0000256" key="3">
    <source>
        <dbReference type="ARBA" id="ARBA00022771"/>
    </source>
</evidence>
<keyword evidence="2" id="KW-0479">Metal-binding</keyword>
<keyword evidence="3" id="KW-0863">Zinc-finger</keyword>
<dbReference type="WBParaSite" id="SMUV_0000366301-mRNA-1">
    <property type="protein sequence ID" value="SMUV_0000366301-mRNA-1"/>
    <property type="gene ID" value="SMUV_0000366301"/>
</dbReference>
<dbReference type="GO" id="GO:0043565">
    <property type="term" value="F:sequence-specific DNA binding"/>
    <property type="evidence" value="ECO:0007669"/>
    <property type="project" value="InterPro"/>
</dbReference>
<keyword evidence="5" id="KW-0805">Transcription regulation</keyword>
<dbReference type="GO" id="GO:0003700">
    <property type="term" value="F:DNA-binding transcription factor activity"/>
    <property type="evidence" value="ECO:0007669"/>
    <property type="project" value="InterPro"/>
</dbReference>
<dbReference type="SUPFAM" id="SSF57716">
    <property type="entry name" value="Glucocorticoid receptor-like (DNA-binding domain)"/>
    <property type="match status" value="1"/>
</dbReference>
<keyword evidence="11" id="KW-1185">Reference proteome</keyword>
<dbReference type="PROSITE" id="PS51030">
    <property type="entry name" value="NUCLEAR_REC_DBD_2"/>
    <property type="match status" value="1"/>
</dbReference>
<keyword evidence="8" id="KW-0675">Receptor</keyword>
<dbReference type="InterPro" id="IPR013088">
    <property type="entry name" value="Znf_NHR/GATA"/>
</dbReference>
<accession>A0A0N5AH30</accession>
<dbReference type="STRING" id="451379.A0A0N5AH30"/>
<name>A0A0N5AH30_9BILA</name>
<evidence type="ECO:0000256" key="1">
    <source>
        <dbReference type="ARBA" id="ARBA00005993"/>
    </source>
</evidence>
<dbReference type="Gene3D" id="3.30.50.10">
    <property type="entry name" value="Erythroid Transcription Factor GATA-1, subunit A"/>
    <property type="match status" value="1"/>
</dbReference>